<proteinExistence type="predicted"/>
<protein>
    <submittedName>
        <fullName evidence="1">Uncharacterized protein</fullName>
    </submittedName>
</protein>
<accession>A0A2L0EK49</accession>
<dbReference type="Proteomes" id="UP000238348">
    <property type="component" value="Chromosome"/>
</dbReference>
<evidence type="ECO:0000313" key="1">
    <source>
        <dbReference type="EMBL" id="AUX39670.1"/>
    </source>
</evidence>
<gene>
    <name evidence="1" type="ORF">SOCE26_010650</name>
</gene>
<name>A0A2L0EK49_SORCE</name>
<reference evidence="1 2" key="1">
    <citation type="submission" date="2015-09" db="EMBL/GenBank/DDBJ databases">
        <title>Sorangium comparison.</title>
        <authorList>
            <person name="Zaburannyi N."/>
            <person name="Bunk B."/>
            <person name="Overmann J."/>
            <person name="Mueller R."/>
        </authorList>
    </citation>
    <scope>NUCLEOTIDE SEQUENCE [LARGE SCALE GENOMIC DNA]</scope>
    <source>
        <strain evidence="1 2">So ce26</strain>
    </source>
</reference>
<dbReference type="EMBL" id="CP012673">
    <property type="protein sequence ID" value="AUX39670.1"/>
    <property type="molecule type" value="Genomic_DNA"/>
</dbReference>
<sequence length="226" mass="24173">MRAYALWFLSASAILGLLGCDPHEGGGTCPDPRDPGVHYVSHEPECPGIDFACSPAQTPFSDECGCGCIGPEPAACPDPRDPEVRYVSHDPRECQLIDFDCSWPQTLFSDECGCGCIGPEPEACPDPNDPEVHYVSRDELECQLIDFICPEGQEYMSGIPAACGCGCIGPEPAACPDPRDPEVRYVSHDPGECAVIDFDCSPPERFFSGECGCGCIGPDPLVGRSH</sequence>
<dbReference type="OrthoDB" id="8562597at2"/>
<organism evidence="1 2">
    <name type="scientific">Sorangium cellulosum</name>
    <name type="common">Polyangium cellulosum</name>
    <dbReference type="NCBI Taxonomy" id="56"/>
    <lineage>
        <taxon>Bacteria</taxon>
        <taxon>Pseudomonadati</taxon>
        <taxon>Myxococcota</taxon>
        <taxon>Polyangia</taxon>
        <taxon>Polyangiales</taxon>
        <taxon>Polyangiaceae</taxon>
        <taxon>Sorangium</taxon>
    </lineage>
</organism>
<dbReference type="PROSITE" id="PS51257">
    <property type="entry name" value="PROKAR_LIPOPROTEIN"/>
    <property type="match status" value="1"/>
</dbReference>
<dbReference type="AlphaFoldDB" id="A0A2L0EK49"/>
<dbReference type="RefSeq" id="WP_104987031.1">
    <property type="nucleotide sequence ID" value="NZ_CP012673.1"/>
</dbReference>
<evidence type="ECO:0000313" key="2">
    <source>
        <dbReference type="Proteomes" id="UP000238348"/>
    </source>
</evidence>